<dbReference type="NCBIfam" id="NF046101">
    <property type="entry name" value="PA3496_fam"/>
    <property type="match status" value="1"/>
</dbReference>
<dbReference type="KEGG" id="lant:TUM19329_25350"/>
<protein>
    <submittedName>
        <fullName evidence="2">Uncharacterized protein</fullName>
    </submittedName>
</protein>
<evidence type="ECO:0000313" key="2">
    <source>
        <dbReference type="EMBL" id="BCA96174.1"/>
    </source>
</evidence>
<evidence type="ECO:0000313" key="3">
    <source>
        <dbReference type="Proteomes" id="UP000502894"/>
    </source>
</evidence>
<organism evidence="2 3">
    <name type="scientific">Legionella antarctica</name>
    <dbReference type="NCBI Taxonomy" id="2708020"/>
    <lineage>
        <taxon>Bacteria</taxon>
        <taxon>Pseudomonadati</taxon>
        <taxon>Pseudomonadota</taxon>
        <taxon>Gammaproteobacteria</taxon>
        <taxon>Legionellales</taxon>
        <taxon>Legionellaceae</taxon>
        <taxon>Legionella</taxon>
    </lineage>
</organism>
<name>A0A6F8T663_9GAMM</name>
<dbReference type="InterPro" id="IPR058510">
    <property type="entry name" value="DUF8197"/>
</dbReference>
<dbReference type="InterPro" id="IPR058059">
    <property type="entry name" value="PA3496-like"/>
</dbReference>
<keyword evidence="3" id="KW-1185">Reference proteome</keyword>
<reference evidence="2" key="1">
    <citation type="journal article" date="2020" name="Microbiol. Resour. Announc.">
        <title>Complete Genome Sequence of Novel Psychrotolerant Legionella Strain TUM19329, Isolated from Antarctic Lake Sediment.</title>
        <authorList>
            <person name="Shimada S."/>
            <person name="Nakai R."/>
            <person name="Aoki K."/>
            <person name="Shimoeda N."/>
            <person name="Ohno G."/>
            <person name="Miyazaki Y."/>
            <person name="Kudoh S."/>
            <person name="Imura S."/>
            <person name="Watanabe K."/>
            <person name="Ishii Y."/>
            <person name="Tateda K."/>
        </authorList>
    </citation>
    <scope>NUCLEOTIDE SEQUENCE [LARGE SCALE GENOMIC DNA]</scope>
    <source>
        <strain evidence="2">TUM19329</strain>
    </source>
</reference>
<feature type="region of interest" description="Disordered" evidence="1">
    <location>
        <begin position="1"/>
        <end position="33"/>
    </location>
</feature>
<dbReference type="Pfam" id="PF26620">
    <property type="entry name" value="DUF8197"/>
    <property type="match status" value="1"/>
</dbReference>
<dbReference type="AlphaFoldDB" id="A0A6F8T663"/>
<gene>
    <name evidence="2" type="ORF">TUM19329_25350</name>
</gene>
<dbReference type="EMBL" id="AP022839">
    <property type="protein sequence ID" value="BCA96174.1"/>
    <property type="molecule type" value="Genomic_DNA"/>
</dbReference>
<dbReference type="Proteomes" id="UP000502894">
    <property type="component" value="Chromosome"/>
</dbReference>
<sequence length="58" mass="6983">MSACRFDEFENETDNLSNKEKVATESSPTTKLERRRKIEDLFEEKRLREELEEYVPSQ</sequence>
<evidence type="ECO:0000256" key="1">
    <source>
        <dbReference type="SAM" id="MobiDB-lite"/>
    </source>
</evidence>
<proteinExistence type="predicted"/>
<dbReference type="RefSeq" id="WP_173237570.1">
    <property type="nucleotide sequence ID" value="NZ_AP022839.1"/>
</dbReference>
<accession>A0A6F8T663</accession>